<evidence type="ECO:0000256" key="1">
    <source>
        <dbReference type="SAM" id="MobiDB-lite"/>
    </source>
</evidence>
<sequence length="92" mass="10335">MSAASARWEQAYRDRSAPFEFEFEFEDRVDAEPAQIAGALVRPYLNLGSVPRPRPAEPEDYPATPSGVEPEPVEEELAELTDRIRAYLALRG</sequence>
<accession>A0ABU2MFR6</accession>
<organism evidence="2 3">
    <name type="scientific">Nocardiopsis lambiniae</name>
    <dbReference type="NCBI Taxonomy" id="3075539"/>
    <lineage>
        <taxon>Bacteria</taxon>
        <taxon>Bacillati</taxon>
        <taxon>Actinomycetota</taxon>
        <taxon>Actinomycetes</taxon>
        <taxon>Streptosporangiales</taxon>
        <taxon>Nocardiopsidaceae</taxon>
        <taxon>Nocardiopsis</taxon>
    </lineage>
</organism>
<dbReference type="RefSeq" id="WP_311513968.1">
    <property type="nucleotide sequence ID" value="NZ_JAVREP010000023.1"/>
</dbReference>
<name>A0ABU2MFR6_9ACTN</name>
<evidence type="ECO:0000313" key="3">
    <source>
        <dbReference type="Proteomes" id="UP001183390"/>
    </source>
</evidence>
<comment type="caution">
    <text evidence="2">The sequence shown here is derived from an EMBL/GenBank/DDBJ whole genome shotgun (WGS) entry which is preliminary data.</text>
</comment>
<reference evidence="3" key="1">
    <citation type="submission" date="2023-07" db="EMBL/GenBank/DDBJ databases">
        <title>30 novel species of actinomycetes from the DSMZ collection.</title>
        <authorList>
            <person name="Nouioui I."/>
        </authorList>
    </citation>
    <scope>NUCLEOTIDE SEQUENCE [LARGE SCALE GENOMIC DNA]</scope>
    <source>
        <strain evidence="3">DSM 44743</strain>
    </source>
</reference>
<dbReference type="Proteomes" id="UP001183390">
    <property type="component" value="Unassembled WGS sequence"/>
</dbReference>
<evidence type="ECO:0000313" key="2">
    <source>
        <dbReference type="EMBL" id="MDT0331477.1"/>
    </source>
</evidence>
<dbReference type="EMBL" id="JAVREP010000023">
    <property type="protein sequence ID" value="MDT0331477.1"/>
    <property type="molecule type" value="Genomic_DNA"/>
</dbReference>
<gene>
    <name evidence="2" type="ORF">RM479_23955</name>
</gene>
<feature type="region of interest" description="Disordered" evidence="1">
    <location>
        <begin position="48"/>
        <end position="72"/>
    </location>
</feature>
<keyword evidence="3" id="KW-1185">Reference proteome</keyword>
<proteinExistence type="predicted"/>
<protein>
    <submittedName>
        <fullName evidence="2">Uncharacterized protein</fullName>
    </submittedName>
</protein>